<comment type="function">
    <text evidence="8">Claudins function as major constituents of the tight junction complexes that regulate the permeability of epithelia.</text>
</comment>
<keyword evidence="7 8" id="KW-0472">Membrane</keyword>
<evidence type="ECO:0000256" key="4">
    <source>
        <dbReference type="ARBA" id="ARBA00022692"/>
    </source>
</evidence>
<evidence type="ECO:0000256" key="3">
    <source>
        <dbReference type="ARBA" id="ARBA00022475"/>
    </source>
</evidence>
<name>A0A6P3QAW5_PTEVA</name>
<keyword evidence="4 8" id="KW-0812">Transmembrane</keyword>
<gene>
    <name evidence="11" type="primary">CLDN20</name>
</gene>
<protein>
    <recommendedName>
        <fullName evidence="8">Claudin</fullName>
    </recommendedName>
</protein>
<dbReference type="OrthoDB" id="9827234at2759"/>
<feature type="transmembrane region" description="Helical" evidence="8">
    <location>
        <begin position="111"/>
        <end position="134"/>
    </location>
</feature>
<dbReference type="KEGG" id="pvp:105293839"/>
<dbReference type="PROSITE" id="PS01346">
    <property type="entry name" value="CLAUDIN"/>
    <property type="match status" value="1"/>
</dbReference>
<comment type="subcellular location">
    <subcellularLocation>
        <location evidence="8">Cell junction</location>
        <location evidence="8">Tight junction</location>
    </subcellularLocation>
    <subcellularLocation>
        <location evidence="8">Cell membrane</location>
        <topology evidence="8">Multi-pass membrane protein</topology>
    </subcellularLocation>
</comment>
<dbReference type="InterPro" id="IPR006187">
    <property type="entry name" value="Claudin"/>
</dbReference>
<dbReference type="Pfam" id="PF00822">
    <property type="entry name" value="PMP22_Claudin"/>
    <property type="match status" value="1"/>
</dbReference>
<keyword evidence="3 8" id="KW-1003">Cell membrane</keyword>
<evidence type="ECO:0000256" key="1">
    <source>
        <dbReference type="ARBA" id="ARBA00008295"/>
    </source>
</evidence>
<accession>A0A6P3QAW5</accession>
<evidence type="ECO:0000313" key="11">
    <source>
        <dbReference type="RefSeq" id="XP_011361019.2"/>
    </source>
</evidence>
<evidence type="ECO:0000256" key="9">
    <source>
        <dbReference type="SAM" id="MobiDB-lite"/>
    </source>
</evidence>
<keyword evidence="5 8" id="KW-0965">Cell junction</keyword>
<sequence length="248" mass="26505">MPRKGCNFDQEPSELSTRIFEADEADRNVMASAGLQLLALVLALCGVFGVLAATLLPNWKVNVDAGSNIITAIVQLQGLWMDCTWYSTGMFSCALKPSILSLPAHVQAARATMVLACVLSALGTCTATVGMECTRLGGDTKTKSHASFAGGLCLVSAGVSGFIPMVWYTKEIIANFLDLTVPESNKHEPGGAVYIGFISAMLLFTSGMIFCTSCIKKNAEAWLHPPKQQPIPTTKPESNSAYTLKDYV</sequence>
<dbReference type="RefSeq" id="XP_011361019.2">
    <property type="nucleotide sequence ID" value="XM_011362717.2"/>
</dbReference>
<dbReference type="GeneID" id="105293839"/>
<comment type="similarity">
    <text evidence="1 8">Belongs to the claudin family.</text>
</comment>
<dbReference type="PRINTS" id="PR01077">
    <property type="entry name" value="CLAUDIN"/>
</dbReference>
<evidence type="ECO:0000256" key="7">
    <source>
        <dbReference type="ARBA" id="ARBA00023136"/>
    </source>
</evidence>
<feature type="transmembrane region" description="Helical" evidence="8">
    <location>
        <begin position="192"/>
        <end position="215"/>
    </location>
</feature>
<feature type="region of interest" description="Disordered" evidence="9">
    <location>
        <begin position="225"/>
        <end position="248"/>
    </location>
</feature>
<dbReference type="PANTHER" id="PTHR12002">
    <property type="entry name" value="CLAUDIN"/>
    <property type="match status" value="1"/>
</dbReference>
<dbReference type="Gene3D" id="1.20.140.150">
    <property type="match status" value="1"/>
</dbReference>
<dbReference type="Proteomes" id="UP000515202">
    <property type="component" value="Unplaced"/>
</dbReference>
<dbReference type="CTD" id="49861"/>
<dbReference type="AlphaFoldDB" id="A0A6P3QAW5"/>
<evidence type="ECO:0000256" key="2">
    <source>
        <dbReference type="ARBA" id="ARBA00022427"/>
    </source>
</evidence>
<evidence type="ECO:0000313" key="10">
    <source>
        <dbReference type="Proteomes" id="UP000515202"/>
    </source>
</evidence>
<keyword evidence="6 8" id="KW-1133">Transmembrane helix</keyword>
<dbReference type="GO" id="GO:0005198">
    <property type="term" value="F:structural molecule activity"/>
    <property type="evidence" value="ECO:0007669"/>
    <property type="project" value="InterPro"/>
</dbReference>
<proteinExistence type="inferred from homology"/>
<dbReference type="InterPro" id="IPR004031">
    <property type="entry name" value="PMP22/EMP/MP20/Claudin"/>
</dbReference>
<dbReference type="FunFam" id="1.20.140.150:FF:000001">
    <property type="entry name" value="Claudin"/>
    <property type="match status" value="1"/>
</dbReference>
<organism evidence="10 11">
    <name type="scientific">Pteropus vampyrus</name>
    <name type="common">Large flying fox</name>
    <dbReference type="NCBI Taxonomy" id="132908"/>
    <lineage>
        <taxon>Eukaryota</taxon>
        <taxon>Metazoa</taxon>
        <taxon>Chordata</taxon>
        <taxon>Craniata</taxon>
        <taxon>Vertebrata</taxon>
        <taxon>Euteleostomi</taxon>
        <taxon>Mammalia</taxon>
        <taxon>Eutheria</taxon>
        <taxon>Laurasiatheria</taxon>
        <taxon>Chiroptera</taxon>
        <taxon>Yinpterochiroptera</taxon>
        <taxon>Pteropodoidea</taxon>
        <taxon>Pteropodidae</taxon>
        <taxon>Pteropodinae</taxon>
        <taxon>Pteropus</taxon>
    </lineage>
</organism>
<keyword evidence="2 8" id="KW-0796">Tight junction</keyword>
<keyword evidence="10" id="KW-1185">Reference proteome</keyword>
<dbReference type="GO" id="GO:0005923">
    <property type="term" value="C:bicellular tight junction"/>
    <property type="evidence" value="ECO:0007669"/>
    <property type="project" value="UniProtKB-SubCell"/>
</dbReference>
<dbReference type="GO" id="GO:0005886">
    <property type="term" value="C:plasma membrane"/>
    <property type="evidence" value="ECO:0007669"/>
    <property type="project" value="UniProtKB-SubCell"/>
</dbReference>
<evidence type="ECO:0000256" key="5">
    <source>
        <dbReference type="ARBA" id="ARBA00022949"/>
    </source>
</evidence>
<dbReference type="InterPro" id="IPR017974">
    <property type="entry name" value="Claudin_CS"/>
</dbReference>
<feature type="transmembrane region" description="Helical" evidence="8">
    <location>
        <begin position="146"/>
        <end position="168"/>
    </location>
</feature>
<evidence type="ECO:0000256" key="8">
    <source>
        <dbReference type="RuleBase" id="RU060637"/>
    </source>
</evidence>
<evidence type="ECO:0000256" key="6">
    <source>
        <dbReference type="ARBA" id="ARBA00022989"/>
    </source>
</evidence>
<reference evidence="11" key="1">
    <citation type="submission" date="2025-08" db="UniProtKB">
        <authorList>
            <consortium name="RefSeq"/>
        </authorList>
    </citation>
    <scope>IDENTIFICATION</scope>
    <source>
        <tissue evidence="11">Kidney</tissue>
    </source>
</reference>
<feature type="transmembrane region" description="Helical" evidence="8">
    <location>
        <begin position="37"/>
        <end position="56"/>
    </location>
</feature>